<keyword evidence="1" id="KW-0732">Signal</keyword>
<reference evidence="2 3" key="1">
    <citation type="submission" date="2008-12" db="EMBL/GenBank/DDBJ databases">
        <title>Complete sequence of plasmid1 of Methylobacterium chloromethanicum CM4.</title>
        <authorList>
            <consortium name="US DOE Joint Genome Institute"/>
            <person name="Lucas S."/>
            <person name="Copeland A."/>
            <person name="Lapidus A."/>
            <person name="Glavina del Rio T."/>
            <person name="Dalin E."/>
            <person name="Tice H."/>
            <person name="Bruce D."/>
            <person name="Goodwin L."/>
            <person name="Pitluck S."/>
            <person name="Chertkov O."/>
            <person name="Brettin T."/>
            <person name="Detter J.C."/>
            <person name="Han C."/>
            <person name="Larimer F."/>
            <person name="Land M."/>
            <person name="Hauser L."/>
            <person name="Kyrpides N."/>
            <person name="Mikhailova N."/>
            <person name="Marx C."/>
            <person name="Richardson P."/>
        </authorList>
    </citation>
    <scope>NUCLEOTIDE SEQUENCE [LARGE SCALE GENOMIC DNA]</scope>
    <source>
        <strain evidence="3">CM4 / NCIMB 13688</strain>
        <plasmid evidence="2 3">pCMU01</plasmid>
    </source>
</reference>
<geneLocation type="plasmid" evidence="2 3">
    <name>pCMU01</name>
</geneLocation>
<evidence type="ECO:0000313" key="2">
    <source>
        <dbReference type="EMBL" id="ACK86413.1"/>
    </source>
</evidence>
<evidence type="ECO:0000256" key="1">
    <source>
        <dbReference type="SAM" id="SignalP"/>
    </source>
</evidence>
<dbReference type="RefSeq" id="WP_012606303.1">
    <property type="nucleotide sequence ID" value="NC_011758.1"/>
</dbReference>
<dbReference type="KEGG" id="mch:Mchl_5693"/>
<accession>B7L3K5</accession>
<evidence type="ECO:0000313" key="3">
    <source>
        <dbReference type="Proteomes" id="UP000002385"/>
    </source>
</evidence>
<name>B7L3K5_METC4</name>
<organism evidence="2 3">
    <name type="scientific">Methylorubrum extorquens (strain CM4 / NCIMB 13688)</name>
    <name type="common">Methylobacterium extorquens</name>
    <dbReference type="NCBI Taxonomy" id="440085"/>
    <lineage>
        <taxon>Bacteria</taxon>
        <taxon>Pseudomonadati</taxon>
        <taxon>Pseudomonadota</taxon>
        <taxon>Alphaproteobacteria</taxon>
        <taxon>Hyphomicrobiales</taxon>
        <taxon>Methylobacteriaceae</taxon>
        <taxon>Methylorubrum</taxon>
    </lineage>
</organism>
<sequence>MTKPWARAALAAGILAGSATFGAGGVRAASVTQPGQDVGLAIGAPLPEGLFVINTFSYGRSDGARSPEIGTNIPILVWSTPWKIFDARFEALLAQPSVFVTPEPAGRTISFLYNTFVGGILAWDLGKGFGVSYLFGAYLPTGGHLPQLASTTVRQGFAASYTDDGWNLTASLTYGLTIDPVVRYGGAAGAILGPQLNADTLNLDLTATKKFGKFEIGPVAFGSTDLPTRGLAFRNYSRAGQFAVGGLIGYDFGPLTVQLYVTRDVVNRDNTVSGAPTPPDTRGWFRVIAPLYVAGQSAAVTPQPLMRKY</sequence>
<gene>
    <name evidence="2" type="ordered locus">Mchl_5693</name>
</gene>
<dbReference type="InterPro" id="IPR025737">
    <property type="entry name" value="FApF"/>
</dbReference>
<dbReference type="EMBL" id="CP001299">
    <property type="protein sequence ID" value="ACK86413.1"/>
    <property type="molecule type" value="Genomic_DNA"/>
</dbReference>
<keyword evidence="2" id="KW-0614">Plasmid</keyword>
<feature type="chain" id="PRO_5002856600" description="CoxB-like protein" evidence="1">
    <location>
        <begin position="24"/>
        <end position="309"/>
    </location>
</feature>
<dbReference type="AlphaFoldDB" id="B7L3K5"/>
<protein>
    <recommendedName>
        <fullName evidence="4">CoxB-like protein</fullName>
    </recommendedName>
</protein>
<reference evidence="2 3" key="2">
    <citation type="journal article" date="2012" name="J. Bacteriol.">
        <title>Complete genome sequences of six strains of the genus Methylobacterium.</title>
        <authorList>
            <person name="Marx C.J."/>
            <person name="Bringel F."/>
            <person name="Chistoserdova L."/>
            <person name="Moulin L."/>
            <person name="Farhan Ul Haque M."/>
            <person name="Fleischman D.E."/>
            <person name="Gruffaz C."/>
            <person name="Jourand P."/>
            <person name="Knief C."/>
            <person name="Lee M.C."/>
            <person name="Muller E.E."/>
            <person name="Nadalig T."/>
            <person name="Peyraud R."/>
            <person name="Roselli S."/>
            <person name="Russ L."/>
            <person name="Goodwin L.A."/>
            <person name="Ivanova N."/>
            <person name="Kyrpides N."/>
            <person name="Lajus A."/>
            <person name="Land M.L."/>
            <person name="Medigue C."/>
            <person name="Mikhailova N."/>
            <person name="Nolan M."/>
            <person name="Woyke T."/>
            <person name="Stolyar S."/>
            <person name="Vorholt J.A."/>
            <person name="Vuilleumier S."/>
        </authorList>
    </citation>
    <scope>NUCLEOTIDE SEQUENCE [LARGE SCALE GENOMIC DNA]</scope>
    <source>
        <strain evidence="3">CM4 / NCIMB 13688</strain>
        <plasmid evidence="2 3">pCMU01</plasmid>
    </source>
</reference>
<evidence type="ECO:0008006" key="4">
    <source>
        <dbReference type="Google" id="ProtNLM"/>
    </source>
</evidence>
<dbReference type="Pfam" id="PF13557">
    <property type="entry name" value="Phenol_MetA_deg"/>
    <property type="match status" value="1"/>
</dbReference>
<dbReference type="HOGENOM" id="CLU_1000436_0_0_5"/>
<dbReference type="Proteomes" id="UP000002385">
    <property type="component" value="Plasmid pCMU01"/>
</dbReference>
<proteinExistence type="predicted"/>
<feature type="signal peptide" evidence="1">
    <location>
        <begin position="1"/>
        <end position="23"/>
    </location>
</feature>